<evidence type="ECO:0000256" key="5">
    <source>
        <dbReference type="ARBA" id="ARBA00023163"/>
    </source>
</evidence>
<dbReference type="Pfam" id="PF08281">
    <property type="entry name" value="Sigma70_r4_2"/>
    <property type="match status" value="1"/>
</dbReference>
<dbReference type="InterPro" id="IPR039425">
    <property type="entry name" value="RNA_pol_sigma-70-like"/>
</dbReference>
<dbReference type="Pfam" id="PF04542">
    <property type="entry name" value="Sigma70_r2"/>
    <property type="match status" value="1"/>
</dbReference>
<organism evidence="9 10">
    <name type="scientific">Pseudaquabacterium terrae</name>
    <dbReference type="NCBI Taxonomy" id="2732868"/>
    <lineage>
        <taxon>Bacteria</taxon>
        <taxon>Pseudomonadati</taxon>
        <taxon>Pseudomonadota</taxon>
        <taxon>Betaproteobacteria</taxon>
        <taxon>Burkholderiales</taxon>
        <taxon>Sphaerotilaceae</taxon>
        <taxon>Pseudaquabacterium</taxon>
    </lineage>
</organism>
<dbReference type="PROSITE" id="PS01063">
    <property type="entry name" value="SIGMA70_ECF"/>
    <property type="match status" value="1"/>
</dbReference>
<accession>A0ABX2EDC9</accession>
<dbReference type="InterPro" id="IPR000838">
    <property type="entry name" value="RNA_pol_sigma70_ECF_CS"/>
</dbReference>
<evidence type="ECO:0000259" key="8">
    <source>
        <dbReference type="Pfam" id="PF08281"/>
    </source>
</evidence>
<dbReference type="InterPro" id="IPR014284">
    <property type="entry name" value="RNA_pol_sigma-70_dom"/>
</dbReference>
<dbReference type="SUPFAM" id="SSF88659">
    <property type="entry name" value="Sigma3 and sigma4 domains of RNA polymerase sigma factors"/>
    <property type="match status" value="1"/>
</dbReference>
<keyword evidence="10" id="KW-1185">Reference proteome</keyword>
<keyword evidence="2 6" id="KW-0805">Transcription regulation</keyword>
<dbReference type="SUPFAM" id="SSF88946">
    <property type="entry name" value="Sigma2 domain of RNA polymerase sigma factors"/>
    <property type="match status" value="1"/>
</dbReference>
<evidence type="ECO:0000256" key="2">
    <source>
        <dbReference type="ARBA" id="ARBA00023015"/>
    </source>
</evidence>
<sequence length="182" mass="20062">MPLDEDEAVALARARAGDVQAFNTLVTRHQSRVRQQLRRLTRGDPALADDLAQETFVQAWRALPGFRGDARFATWLYRIAYHRFLMQCRAEPPLQPLGDAAAGPADAAHVSSDALRIDLERALARLPEPERIAIIHCGVLELTHEEAASVLGLPLGTLKSQVARAKARLRIDLAAWQAETCA</sequence>
<evidence type="ECO:0000256" key="4">
    <source>
        <dbReference type="ARBA" id="ARBA00023125"/>
    </source>
</evidence>
<evidence type="ECO:0000259" key="7">
    <source>
        <dbReference type="Pfam" id="PF04542"/>
    </source>
</evidence>
<evidence type="ECO:0000313" key="10">
    <source>
        <dbReference type="Proteomes" id="UP000737171"/>
    </source>
</evidence>
<proteinExistence type="inferred from homology"/>
<dbReference type="Gene3D" id="1.10.10.10">
    <property type="entry name" value="Winged helix-like DNA-binding domain superfamily/Winged helix DNA-binding domain"/>
    <property type="match status" value="1"/>
</dbReference>
<gene>
    <name evidence="9" type="ORF">HLB44_03605</name>
</gene>
<feature type="domain" description="RNA polymerase sigma-70 region 2" evidence="7">
    <location>
        <begin position="25"/>
        <end position="90"/>
    </location>
</feature>
<dbReference type="PANTHER" id="PTHR43133:SF8">
    <property type="entry name" value="RNA POLYMERASE SIGMA FACTOR HI_1459-RELATED"/>
    <property type="match status" value="1"/>
</dbReference>
<reference evidence="9 10" key="1">
    <citation type="submission" date="2020-05" db="EMBL/GenBank/DDBJ databases">
        <title>Aquincola sp. isolate from soil.</title>
        <authorList>
            <person name="Han J."/>
            <person name="Kim D.-U."/>
        </authorList>
    </citation>
    <scope>NUCLEOTIDE SEQUENCE [LARGE SCALE GENOMIC DNA]</scope>
    <source>
        <strain evidence="9 10">S2</strain>
    </source>
</reference>
<dbReference type="CDD" id="cd06171">
    <property type="entry name" value="Sigma70_r4"/>
    <property type="match status" value="1"/>
</dbReference>
<dbReference type="InterPro" id="IPR007627">
    <property type="entry name" value="RNA_pol_sigma70_r2"/>
</dbReference>
<evidence type="ECO:0000313" key="9">
    <source>
        <dbReference type="EMBL" id="NRF66070.1"/>
    </source>
</evidence>
<dbReference type="Gene3D" id="1.10.1740.10">
    <property type="match status" value="1"/>
</dbReference>
<dbReference type="NCBIfam" id="TIGR02937">
    <property type="entry name" value="sigma70-ECF"/>
    <property type="match status" value="1"/>
</dbReference>
<dbReference type="RefSeq" id="WP_173120666.1">
    <property type="nucleotide sequence ID" value="NZ_JABRWJ010000001.1"/>
</dbReference>
<dbReference type="Proteomes" id="UP000737171">
    <property type="component" value="Unassembled WGS sequence"/>
</dbReference>
<dbReference type="InterPro" id="IPR013324">
    <property type="entry name" value="RNA_pol_sigma_r3/r4-like"/>
</dbReference>
<dbReference type="InterPro" id="IPR036388">
    <property type="entry name" value="WH-like_DNA-bd_sf"/>
</dbReference>
<dbReference type="InterPro" id="IPR013325">
    <property type="entry name" value="RNA_pol_sigma_r2"/>
</dbReference>
<keyword evidence="4 6" id="KW-0238">DNA-binding</keyword>
<comment type="similarity">
    <text evidence="1 6">Belongs to the sigma-70 factor family. ECF subfamily.</text>
</comment>
<name>A0ABX2EDC9_9BURK</name>
<evidence type="ECO:0000256" key="1">
    <source>
        <dbReference type="ARBA" id="ARBA00010641"/>
    </source>
</evidence>
<protein>
    <recommendedName>
        <fullName evidence="6">RNA polymerase sigma factor</fullName>
    </recommendedName>
</protein>
<dbReference type="PANTHER" id="PTHR43133">
    <property type="entry name" value="RNA POLYMERASE ECF-TYPE SIGMA FACTO"/>
    <property type="match status" value="1"/>
</dbReference>
<evidence type="ECO:0000256" key="6">
    <source>
        <dbReference type="RuleBase" id="RU000716"/>
    </source>
</evidence>
<dbReference type="EMBL" id="JABRWJ010000001">
    <property type="protein sequence ID" value="NRF66070.1"/>
    <property type="molecule type" value="Genomic_DNA"/>
</dbReference>
<dbReference type="InterPro" id="IPR013249">
    <property type="entry name" value="RNA_pol_sigma70_r4_t2"/>
</dbReference>
<evidence type="ECO:0000256" key="3">
    <source>
        <dbReference type="ARBA" id="ARBA00023082"/>
    </source>
</evidence>
<feature type="domain" description="RNA polymerase sigma factor 70 region 4 type 2" evidence="8">
    <location>
        <begin position="118"/>
        <end position="169"/>
    </location>
</feature>
<keyword evidence="5 6" id="KW-0804">Transcription</keyword>
<comment type="caution">
    <text evidence="9">The sequence shown here is derived from an EMBL/GenBank/DDBJ whole genome shotgun (WGS) entry which is preliminary data.</text>
</comment>
<keyword evidence="3 6" id="KW-0731">Sigma factor</keyword>